<comment type="caution">
    <text evidence="2">The sequence shown here is derived from an EMBL/GenBank/DDBJ whole genome shotgun (WGS) entry which is preliminary data.</text>
</comment>
<dbReference type="HAMAP" id="MF_00634">
    <property type="entry name" value="UPF0235"/>
    <property type="match status" value="1"/>
</dbReference>
<comment type="similarity">
    <text evidence="1">Belongs to the UPF0235 family.</text>
</comment>
<proteinExistence type="inferred from homology"/>
<evidence type="ECO:0000256" key="1">
    <source>
        <dbReference type="ARBA" id="ARBA00010364"/>
    </source>
</evidence>
<dbReference type="EMBL" id="JAACNH010000006">
    <property type="protein sequence ID" value="KAG8440558.1"/>
    <property type="molecule type" value="Genomic_DNA"/>
</dbReference>
<accession>A0A8T2JAQ1</accession>
<dbReference type="NCBIfam" id="TIGR00251">
    <property type="entry name" value="DUF167 family protein"/>
    <property type="match status" value="1"/>
</dbReference>
<dbReference type="Pfam" id="PF02594">
    <property type="entry name" value="DUF167"/>
    <property type="match status" value="1"/>
</dbReference>
<dbReference type="PANTHER" id="PTHR13420">
    <property type="entry name" value="UPF0235 PROTEIN C15ORF40"/>
    <property type="match status" value="1"/>
</dbReference>
<protein>
    <submittedName>
        <fullName evidence="2">Uncharacterized protein</fullName>
    </submittedName>
</protein>
<gene>
    <name evidence="2" type="ORF">GDO86_006341</name>
</gene>
<dbReference type="InterPro" id="IPR003746">
    <property type="entry name" value="DUF167"/>
</dbReference>
<dbReference type="AlphaFoldDB" id="A0A8T2JAQ1"/>
<dbReference type="Gene3D" id="3.30.1200.10">
    <property type="entry name" value="YggU-like"/>
    <property type="match status" value="1"/>
</dbReference>
<organism evidence="2 3">
    <name type="scientific">Hymenochirus boettgeri</name>
    <name type="common">Congo dwarf clawed frog</name>
    <dbReference type="NCBI Taxonomy" id="247094"/>
    <lineage>
        <taxon>Eukaryota</taxon>
        <taxon>Metazoa</taxon>
        <taxon>Chordata</taxon>
        <taxon>Craniata</taxon>
        <taxon>Vertebrata</taxon>
        <taxon>Euteleostomi</taxon>
        <taxon>Amphibia</taxon>
        <taxon>Batrachia</taxon>
        <taxon>Anura</taxon>
        <taxon>Pipoidea</taxon>
        <taxon>Pipidae</taxon>
        <taxon>Pipinae</taxon>
        <taxon>Hymenochirus</taxon>
    </lineage>
</organism>
<name>A0A8T2JAQ1_9PIPI</name>
<evidence type="ECO:0000313" key="3">
    <source>
        <dbReference type="Proteomes" id="UP000812440"/>
    </source>
</evidence>
<dbReference type="SUPFAM" id="SSF69786">
    <property type="entry name" value="YggU-like"/>
    <property type="match status" value="1"/>
</dbReference>
<evidence type="ECO:0000313" key="2">
    <source>
        <dbReference type="EMBL" id="KAG8440558.1"/>
    </source>
</evidence>
<dbReference type="OrthoDB" id="244097at2759"/>
<dbReference type="InterPro" id="IPR036591">
    <property type="entry name" value="YggU-like_sf"/>
</dbReference>
<dbReference type="Proteomes" id="UP000812440">
    <property type="component" value="Chromosome 3"/>
</dbReference>
<dbReference type="PANTHER" id="PTHR13420:SF7">
    <property type="entry name" value="UPF0235 PROTEIN C15ORF40"/>
    <property type="match status" value="1"/>
</dbReference>
<dbReference type="SMART" id="SM01152">
    <property type="entry name" value="DUF167"/>
    <property type="match status" value="1"/>
</dbReference>
<dbReference type="GO" id="GO:0005737">
    <property type="term" value="C:cytoplasm"/>
    <property type="evidence" value="ECO:0007669"/>
    <property type="project" value="TreeGrafter"/>
</dbReference>
<keyword evidence="3" id="KW-1185">Reference proteome</keyword>
<reference evidence="2" key="1">
    <citation type="thesis" date="2020" institute="ProQuest LLC" country="789 East Eisenhower Parkway, Ann Arbor, MI, USA">
        <title>Comparative Genomics and Chromosome Evolution.</title>
        <authorList>
            <person name="Mudd A.B."/>
        </authorList>
    </citation>
    <scope>NUCLEOTIDE SEQUENCE</scope>
    <source>
        <strain evidence="2">Female2</strain>
        <tissue evidence="2">Blood</tissue>
    </source>
</reference>
<sequence>MLRCLSGRLNTERITVICGRTFAMPRKEKKGLKKDLPLAANPTGPVAKDKSGTVCVNIHAKPGSKQNAITDVTTEAVGVAIAAPPMEGEANLELCRYLAQVLEVKKSEVTLDKGGKSREKVVKISAAIAPEEVLEKLKKEASEK</sequence>